<sequence>MAATSSLRSSFLSKLRTSCKNHYRPFSAKPTASSSSTDKSYFEEEEVPTSGISRPLSEILKELNKKVPDSLIRARNEPDGFSIKYIPWHIVNRIMNLHAPEWSGEIRSITYSADAKSVSVVYRVTLYGTDAEVLSSSLMLKRAYCSLIHRNICLTMLWSMTLIVYVFLNVTLDPIQQ</sequence>
<evidence type="ECO:0000256" key="2">
    <source>
        <dbReference type="SAM" id="Phobius"/>
    </source>
</evidence>
<keyword evidence="2" id="KW-0472">Membrane</keyword>
<evidence type="ECO:0000313" key="4">
    <source>
        <dbReference type="Proteomes" id="UP000594638"/>
    </source>
</evidence>
<dbReference type="OrthoDB" id="1935514at2759"/>
<feature type="transmembrane region" description="Helical" evidence="2">
    <location>
        <begin position="147"/>
        <end position="168"/>
    </location>
</feature>
<accession>A0A8S0S4J0</accession>
<dbReference type="AlphaFoldDB" id="A0A8S0S4J0"/>
<proteinExistence type="predicted"/>
<evidence type="ECO:0000256" key="1">
    <source>
        <dbReference type="SAM" id="MobiDB-lite"/>
    </source>
</evidence>
<dbReference type="InterPro" id="IPR037489">
    <property type="entry name" value="RAD52-like"/>
</dbReference>
<organism evidence="3 4">
    <name type="scientific">Olea europaea subsp. europaea</name>
    <dbReference type="NCBI Taxonomy" id="158383"/>
    <lineage>
        <taxon>Eukaryota</taxon>
        <taxon>Viridiplantae</taxon>
        <taxon>Streptophyta</taxon>
        <taxon>Embryophyta</taxon>
        <taxon>Tracheophyta</taxon>
        <taxon>Spermatophyta</taxon>
        <taxon>Magnoliopsida</taxon>
        <taxon>eudicotyledons</taxon>
        <taxon>Gunneridae</taxon>
        <taxon>Pentapetalae</taxon>
        <taxon>asterids</taxon>
        <taxon>lamiids</taxon>
        <taxon>Lamiales</taxon>
        <taxon>Oleaceae</taxon>
        <taxon>Oleeae</taxon>
        <taxon>Olea</taxon>
    </lineage>
</organism>
<protein>
    <submittedName>
        <fullName evidence="3">DNA repair RAD52 1, mitochondrial</fullName>
    </submittedName>
</protein>
<gene>
    <name evidence="3" type="ORF">OLEA9_A092619</name>
</gene>
<comment type="caution">
    <text evidence="3">The sequence shown here is derived from an EMBL/GenBank/DDBJ whole genome shotgun (WGS) entry which is preliminary data.</text>
</comment>
<dbReference type="Gramene" id="OE9A092619T2">
    <property type="protein sequence ID" value="OE9A092619C2"/>
    <property type="gene ID" value="OE9A092619"/>
</dbReference>
<evidence type="ECO:0000313" key="3">
    <source>
        <dbReference type="EMBL" id="CAA2987504.1"/>
    </source>
</evidence>
<dbReference type="PANTHER" id="PTHR34050:SF1">
    <property type="entry name" value="DNA REPAIR RAD52-LIKE PROTEIN 1, MITOCHONDRIAL"/>
    <property type="match status" value="1"/>
</dbReference>
<name>A0A8S0S4J0_OLEEU</name>
<reference evidence="3 4" key="1">
    <citation type="submission" date="2019-12" db="EMBL/GenBank/DDBJ databases">
        <authorList>
            <person name="Alioto T."/>
            <person name="Alioto T."/>
            <person name="Gomez Garrido J."/>
        </authorList>
    </citation>
    <scope>NUCLEOTIDE SEQUENCE [LARGE SCALE GENOMIC DNA]</scope>
</reference>
<dbReference type="EMBL" id="CACTIH010003928">
    <property type="protein sequence ID" value="CAA2987504.1"/>
    <property type="molecule type" value="Genomic_DNA"/>
</dbReference>
<feature type="region of interest" description="Disordered" evidence="1">
    <location>
        <begin position="23"/>
        <end position="46"/>
    </location>
</feature>
<feature type="compositionally biased region" description="Polar residues" evidence="1">
    <location>
        <begin position="30"/>
        <end position="39"/>
    </location>
</feature>
<dbReference type="Proteomes" id="UP000594638">
    <property type="component" value="Unassembled WGS sequence"/>
</dbReference>
<keyword evidence="2" id="KW-0812">Transmembrane</keyword>
<keyword evidence="2" id="KW-1133">Transmembrane helix</keyword>
<dbReference type="PANTHER" id="PTHR34050">
    <property type="entry name" value="DNA REPAIR RAD52-LIKE PROTEIN 2, CHLOROPLASTIC"/>
    <property type="match status" value="1"/>
</dbReference>
<keyword evidence="4" id="KW-1185">Reference proteome</keyword>
<dbReference type="GO" id="GO:0000724">
    <property type="term" value="P:double-strand break repair via homologous recombination"/>
    <property type="evidence" value="ECO:0007669"/>
    <property type="project" value="InterPro"/>
</dbReference>
<dbReference type="GO" id="GO:0003677">
    <property type="term" value="F:DNA binding"/>
    <property type="evidence" value="ECO:0007669"/>
    <property type="project" value="InterPro"/>
</dbReference>